<dbReference type="Gene3D" id="3.40.190.290">
    <property type="match status" value="1"/>
</dbReference>
<evidence type="ECO:0000256" key="2">
    <source>
        <dbReference type="ARBA" id="ARBA00023015"/>
    </source>
</evidence>
<protein>
    <submittedName>
        <fullName evidence="6">LysR family transcriptional regulator</fullName>
    </submittedName>
</protein>
<dbReference type="InterPro" id="IPR000847">
    <property type="entry name" value="LysR_HTH_N"/>
</dbReference>
<evidence type="ECO:0000256" key="3">
    <source>
        <dbReference type="ARBA" id="ARBA00023125"/>
    </source>
</evidence>
<dbReference type="CDD" id="cd05466">
    <property type="entry name" value="PBP2_LTTR_substrate"/>
    <property type="match status" value="1"/>
</dbReference>
<feature type="domain" description="HTH lysR-type" evidence="5">
    <location>
        <begin position="1"/>
        <end position="60"/>
    </location>
</feature>
<evidence type="ECO:0000313" key="7">
    <source>
        <dbReference type="Proteomes" id="UP001163255"/>
    </source>
</evidence>
<dbReference type="PANTHER" id="PTHR30579">
    <property type="entry name" value="TRANSCRIPTIONAL REGULATOR"/>
    <property type="match status" value="1"/>
</dbReference>
<comment type="similarity">
    <text evidence="1">Belongs to the LysR transcriptional regulatory family.</text>
</comment>
<evidence type="ECO:0000256" key="1">
    <source>
        <dbReference type="ARBA" id="ARBA00009437"/>
    </source>
</evidence>
<dbReference type="InterPro" id="IPR005119">
    <property type="entry name" value="LysR_subst-bd"/>
</dbReference>
<evidence type="ECO:0000313" key="6">
    <source>
        <dbReference type="EMBL" id="UYM18661.1"/>
    </source>
</evidence>
<gene>
    <name evidence="6" type="ORF">NX720_12405</name>
</gene>
<dbReference type="SUPFAM" id="SSF53850">
    <property type="entry name" value="Periplasmic binding protein-like II"/>
    <property type="match status" value="1"/>
</dbReference>
<evidence type="ECO:0000259" key="5">
    <source>
        <dbReference type="PROSITE" id="PS50931"/>
    </source>
</evidence>
<dbReference type="PROSITE" id="PS50931">
    <property type="entry name" value="HTH_LYSR"/>
    <property type="match status" value="1"/>
</dbReference>
<sequence length="298" mass="33570">MNHSIEQLTAFIAVYEEGSFALAAHKEKKHASTLSKHVSNLEIDLGFELFVRKASALAPNERADELYQYAKAIEFEVRQFNYRALSFLRELPSRLTLAIDSSILGLQLTPAVSALSRQYPTLELAFIEGDTLECIKRTQSGEADLAVLLSTEHYSLDFAVSKLLTFPVVSVTSPEYARQFGIEPGAEISQHTRRQMRQIILQSFQDMGHNQTQKASHHIYRVNSFPCALDLIRHGLGWGNQPRLQCQQLIDSGELIEFSAEQEKNFRWSADAIWLASKPLSEPLQMLITALSETSESL</sequence>
<name>A0ABY6H329_9GAMM</name>
<reference evidence="6" key="1">
    <citation type="submission" date="2022-10" db="EMBL/GenBank/DDBJ databases">
        <title>Completed Genome Sequence of two octocoral isolated bacterium, Endozoicomonas euniceicola EF212T and Endozoicomonas gorgoniicola PS125T.</title>
        <authorList>
            <person name="Chiou Y.-J."/>
            <person name="Chen Y.-H."/>
        </authorList>
    </citation>
    <scope>NUCLEOTIDE SEQUENCE</scope>
    <source>
        <strain evidence="6">EF212</strain>
    </source>
</reference>
<dbReference type="Gene3D" id="1.10.10.10">
    <property type="entry name" value="Winged helix-like DNA-binding domain superfamily/Winged helix DNA-binding domain"/>
    <property type="match status" value="1"/>
</dbReference>
<dbReference type="RefSeq" id="WP_262601415.1">
    <property type="nucleotide sequence ID" value="NZ_CP103300.1"/>
</dbReference>
<keyword evidence="4" id="KW-0804">Transcription</keyword>
<dbReference type="Pfam" id="PF00126">
    <property type="entry name" value="HTH_1"/>
    <property type="match status" value="1"/>
</dbReference>
<proteinExistence type="inferred from homology"/>
<dbReference type="InterPro" id="IPR036390">
    <property type="entry name" value="WH_DNA-bd_sf"/>
</dbReference>
<dbReference type="InterPro" id="IPR036388">
    <property type="entry name" value="WH-like_DNA-bd_sf"/>
</dbReference>
<dbReference type="Pfam" id="PF03466">
    <property type="entry name" value="LysR_substrate"/>
    <property type="match status" value="1"/>
</dbReference>
<dbReference type="SUPFAM" id="SSF46785">
    <property type="entry name" value="Winged helix' DNA-binding domain"/>
    <property type="match status" value="1"/>
</dbReference>
<organism evidence="6 7">
    <name type="scientific">Endozoicomonas euniceicola</name>
    <dbReference type="NCBI Taxonomy" id="1234143"/>
    <lineage>
        <taxon>Bacteria</taxon>
        <taxon>Pseudomonadati</taxon>
        <taxon>Pseudomonadota</taxon>
        <taxon>Gammaproteobacteria</taxon>
        <taxon>Oceanospirillales</taxon>
        <taxon>Endozoicomonadaceae</taxon>
        <taxon>Endozoicomonas</taxon>
    </lineage>
</organism>
<dbReference type="InterPro" id="IPR050176">
    <property type="entry name" value="LTTR"/>
</dbReference>
<evidence type="ECO:0000256" key="4">
    <source>
        <dbReference type="ARBA" id="ARBA00023163"/>
    </source>
</evidence>
<dbReference type="EMBL" id="CP103300">
    <property type="protein sequence ID" value="UYM18661.1"/>
    <property type="molecule type" value="Genomic_DNA"/>
</dbReference>
<keyword evidence="3" id="KW-0238">DNA-binding</keyword>
<accession>A0ABY6H329</accession>
<keyword evidence="2" id="KW-0805">Transcription regulation</keyword>
<dbReference type="Proteomes" id="UP001163255">
    <property type="component" value="Chromosome"/>
</dbReference>
<keyword evidence="7" id="KW-1185">Reference proteome</keyword>